<evidence type="ECO:0000313" key="3">
    <source>
        <dbReference type="WBParaSite" id="maker-unitig_27580-snap-gene-0.1-mRNA-1"/>
    </source>
</evidence>
<evidence type="ECO:0000256" key="1">
    <source>
        <dbReference type="SAM" id="Phobius"/>
    </source>
</evidence>
<keyword evidence="1" id="KW-1133">Transmembrane helix</keyword>
<keyword evidence="2" id="KW-1185">Reference proteome</keyword>
<protein>
    <submittedName>
        <fullName evidence="3">Glycosyltransferase family 2 protein</fullName>
    </submittedName>
</protein>
<name>A0A1I8FB46_9PLAT</name>
<organism evidence="2 3">
    <name type="scientific">Macrostomum lignano</name>
    <dbReference type="NCBI Taxonomy" id="282301"/>
    <lineage>
        <taxon>Eukaryota</taxon>
        <taxon>Metazoa</taxon>
        <taxon>Spiralia</taxon>
        <taxon>Lophotrochozoa</taxon>
        <taxon>Platyhelminthes</taxon>
        <taxon>Rhabditophora</taxon>
        <taxon>Macrostomorpha</taxon>
        <taxon>Macrostomida</taxon>
        <taxon>Macrostomidae</taxon>
        <taxon>Macrostomum</taxon>
    </lineage>
</organism>
<proteinExistence type="predicted"/>
<dbReference type="WBParaSite" id="maker-unitig_27580-snap-gene-0.1-mRNA-1">
    <property type="protein sequence ID" value="maker-unitig_27580-snap-gene-0.1-mRNA-1"/>
    <property type="gene ID" value="maker-unitig_27580-snap-gene-0.1"/>
</dbReference>
<keyword evidence="1" id="KW-0812">Transmembrane</keyword>
<reference evidence="3" key="1">
    <citation type="submission" date="2016-11" db="UniProtKB">
        <authorList>
            <consortium name="WormBaseParasite"/>
        </authorList>
    </citation>
    <scope>IDENTIFICATION</scope>
</reference>
<accession>A0A1I8FB46</accession>
<feature type="transmembrane region" description="Helical" evidence="1">
    <location>
        <begin position="144"/>
        <end position="162"/>
    </location>
</feature>
<dbReference type="Proteomes" id="UP000095280">
    <property type="component" value="Unplaced"/>
</dbReference>
<evidence type="ECO:0000313" key="2">
    <source>
        <dbReference type="Proteomes" id="UP000095280"/>
    </source>
</evidence>
<sequence>HLLGKSRRQQQKAQQQSQCRSPVVNLDEEAQRQQLLDLGKTDLRTCTFIDENSLACAASRRFDMDSLACAAFHSVLKQRYVYDRLMHDGIYASSRQQEYYFDRRSRYIHNCTLVLSIRLAVKRLKEALIGDASSVAGRYWIIRLVKFSAAAVYAVLLSITVLY</sequence>
<dbReference type="AlphaFoldDB" id="A0A1I8FB46"/>
<keyword evidence="1" id="KW-0472">Membrane</keyword>